<dbReference type="EMBL" id="QZEZ01000008">
    <property type="protein sequence ID" value="RJK93713.1"/>
    <property type="molecule type" value="Genomic_DNA"/>
</dbReference>
<dbReference type="RefSeq" id="WP_119951384.1">
    <property type="nucleotide sequence ID" value="NZ_QZEZ01000008.1"/>
</dbReference>
<dbReference type="AlphaFoldDB" id="A0A3A3YXC1"/>
<dbReference type="InterPro" id="IPR034660">
    <property type="entry name" value="DinB/YfiT-like"/>
</dbReference>
<dbReference type="Pfam" id="PF11716">
    <property type="entry name" value="MDMPI_N"/>
    <property type="match status" value="1"/>
</dbReference>
<dbReference type="NCBIfam" id="TIGR03085">
    <property type="entry name" value="TIGR03085 family metal-binding protein"/>
    <property type="match status" value="1"/>
</dbReference>
<dbReference type="OrthoDB" id="3268903at2"/>
<evidence type="ECO:0000313" key="2">
    <source>
        <dbReference type="EMBL" id="RJK93713.1"/>
    </source>
</evidence>
<protein>
    <submittedName>
        <fullName evidence="2">TIGR03085 family protein</fullName>
    </submittedName>
</protein>
<gene>
    <name evidence="2" type="ORF">D5H78_15305</name>
</gene>
<dbReference type="InterPro" id="IPR017519">
    <property type="entry name" value="CHP03085"/>
</dbReference>
<evidence type="ECO:0000313" key="3">
    <source>
        <dbReference type="Proteomes" id="UP000265614"/>
    </source>
</evidence>
<comment type="caution">
    <text evidence="2">The sequence shown here is derived from an EMBL/GenBank/DDBJ whole genome shotgun (WGS) entry which is preliminary data.</text>
</comment>
<dbReference type="NCBIfam" id="TIGR03083">
    <property type="entry name" value="maleylpyruvate isomerase family mycothiol-dependent enzyme"/>
    <property type="match status" value="1"/>
</dbReference>
<organism evidence="2 3">
    <name type="scientific">Vallicoccus soli</name>
    <dbReference type="NCBI Taxonomy" id="2339232"/>
    <lineage>
        <taxon>Bacteria</taxon>
        <taxon>Bacillati</taxon>
        <taxon>Actinomycetota</taxon>
        <taxon>Actinomycetes</taxon>
        <taxon>Motilibacterales</taxon>
        <taxon>Vallicoccaceae</taxon>
        <taxon>Vallicoccus</taxon>
    </lineage>
</organism>
<keyword evidence="3" id="KW-1185">Reference proteome</keyword>
<proteinExistence type="predicted"/>
<sequence>MTRTRPDVAADERAALADLLDRIGPDAPTLCEGWTTRDLAAHLVVRDRRPDAAPGAVLPALAPWTDRVRAGRAALPWPELVGQVRQGPPAWSPLSLPALARVVDTVEMYVHHEDVRRGADGWEPRGLDRRVEEELWGSLRRQAPLAYRRAPVGVVLRAALPGSGRPLGEVVARRAGRCVLVEGPPSELLLHATGRGRAARVRVDGAEEDVQRLAGARVGL</sequence>
<reference evidence="2 3" key="1">
    <citation type="submission" date="2018-09" db="EMBL/GenBank/DDBJ databases">
        <title>YIM 75000 draft genome.</title>
        <authorList>
            <person name="Tang S."/>
            <person name="Feng Y."/>
        </authorList>
    </citation>
    <scope>NUCLEOTIDE SEQUENCE [LARGE SCALE GENOMIC DNA]</scope>
    <source>
        <strain evidence="2 3">YIM 75000</strain>
    </source>
</reference>
<dbReference type="InterPro" id="IPR017517">
    <property type="entry name" value="Maleyloyr_isom"/>
</dbReference>
<dbReference type="Proteomes" id="UP000265614">
    <property type="component" value="Unassembled WGS sequence"/>
</dbReference>
<accession>A0A3A3YXC1</accession>
<name>A0A3A3YXC1_9ACTN</name>
<dbReference type="SUPFAM" id="SSF109854">
    <property type="entry name" value="DinB/YfiT-like putative metalloenzymes"/>
    <property type="match status" value="1"/>
</dbReference>
<dbReference type="Gene3D" id="1.20.120.450">
    <property type="entry name" value="dinb family like domain"/>
    <property type="match status" value="1"/>
</dbReference>
<evidence type="ECO:0000259" key="1">
    <source>
        <dbReference type="Pfam" id="PF11716"/>
    </source>
</evidence>
<dbReference type="InterPro" id="IPR024344">
    <property type="entry name" value="MDMPI_metal-binding"/>
</dbReference>
<dbReference type="GO" id="GO:0046872">
    <property type="term" value="F:metal ion binding"/>
    <property type="evidence" value="ECO:0007669"/>
    <property type="project" value="InterPro"/>
</dbReference>
<feature type="domain" description="Mycothiol-dependent maleylpyruvate isomerase metal-binding" evidence="1">
    <location>
        <begin position="11"/>
        <end position="86"/>
    </location>
</feature>